<evidence type="ECO:0000313" key="8">
    <source>
        <dbReference type="EMBL" id="NGO40260.1"/>
    </source>
</evidence>
<evidence type="ECO:0000256" key="6">
    <source>
        <dbReference type="SAM" id="MobiDB-lite"/>
    </source>
</evidence>
<dbReference type="GO" id="GO:0008236">
    <property type="term" value="F:serine-type peptidase activity"/>
    <property type="evidence" value="ECO:0007669"/>
    <property type="project" value="UniProtKB-KW"/>
</dbReference>
<reference evidence="8 9" key="1">
    <citation type="submission" date="2020-02" db="EMBL/GenBank/DDBJ databases">
        <title>Draft genome sequence of Limisphaera ngatamarikiensis NGM72.4T, a thermophilic Verrucomicrobia grouped in subdivision 3.</title>
        <authorList>
            <person name="Carere C.R."/>
            <person name="Steen J."/>
            <person name="Hugenholtz P."/>
            <person name="Stott M.B."/>
        </authorList>
    </citation>
    <scope>NUCLEOTIDE SEQUENCE [LARGE SCALE GENOMIC DNA]</scope>
    <source>
        <strain evidence="8 9">NGM72.4</strain>
    </source>
</reference>
<dbReference type="Pfam" id="PF03572">
    <property type="entry name" value="Peptidase_S41"/>
    <property type="match status" value="1"/>
</dbReference>
<dbReference type="SUPFAM" id="SSF50156">
    <property type="entry name" value="PDZ domain-like"/>
    <property type="match status" value="1"/>
</dbReference>
<keyword evidence="9" id="KW-1185">Reference proteome</keyword>
<dbReference type="PANTHER" id="PTHR32060">
    <property type="entry name" value="TAIL-SPECIFIC PROTEASE"/>
    <property type="match status" value="1"/>
</dbReference>
<dbReference type="Pfam" id="PF17804">
    <property type="entry name" value="TSP_NTD"/>
    <property type="match status" value="1"/>
</dbReference>
<protein>
    <submittedName>
        <fullName evidence="8">Carboxy terminal-processing peptidase</fullName>
    </submittedName>
</protein>
<dbReference type="NCBIfam" id="TIGR00225">
    <property type="entry name" value="prc"/>
    <property type="match status" value="1"/>
</dbReference>
<dbReference type="GO" id="GO:0006508">
    <property type="term" value="P:proteolysis"/>
    <property type="evidence" value="ECO:0007669"/>
    <property type="project" value="UniProtKB-KW"/>
</dbReference>
<dbReference type="SMART" id="SM00245">
    <property type="entry name" value="TSPc"/>
    <property type="match status" value="1"/>
</dbReference>
<dbReference type="EMBL" id="JAAKYA010000082">
    <property type="protein sequence ID" value="NGO40260.1"/>
    <property type="molecule type" value="Genomic_DNA"/>
</dbReference>
<organism evidence="8 9">
    <name type="scientific">Limisphaera ngatamarikiensis</name>
    <dbReference type="NCBI Taxonomy" id="1324935"/>
    <lineage>
        <taxon>Bacteria</taxon>
        <taxon>Pseudomonadati</taxon>
        <taxon>Verrucomicrobiota</taxon>
        <taxon>Verrucomicrobiia</taxon>
        <taxon>Limisphaerales</taxon>
        <taxon>Limisphaeraceae</taxon>
        <taxon>Limisphaera</taxon>
    </lineage>
</organism>
<dbReference type="RefSeq" id="WP_165108663.1">
    <property type="nucleotide sequence ID" value="NZ_JAAKYA010000082.1"/>
</dbReference>
<evidence type="ECO:0000313" key="9">
    <source>
        <dbReference type="Proteomes" id="UP000477311"/>
    </source>
</evidence>
<sequence length="802" mass="90481">MCGDHAVRGAVLWRRLIGGLALGWAVWVWGPGGLTAVWAAAAPETVVESAAEKPIVPPQLKPSPADARIAYVAARILEGQHYTRQRLDDEVSSRFLDRYLESFDPQHLHFLQSDLREFEFYRHRLDDYVLRRFDLTPAFEIFQRFYERLQQRVTYVEELLRKEEFRFDTDERIEVDRRKAPYPRDMTEARKLWRERLRYEYLQEKLNGEKPEQITNTLWRRYQRNLRMFSEWDNADVLQVFLNALAHVYDPHSDYLGKQQMENFAMGMNLALEGIGAELTAPDGYCTIRRLIPGGPAERSKKLQPKDRIVGVAQGDGPFVDVVDMNLNKVVQLIRGPKGTTVRLLVIPADAPDPSVRKVVTLVRDRIRLEDQAAKARLVEWPDENGTVRRIGIIDLPSFYSTMDFSGSEDQSDYRSCAADVARLLGKLKAEGMEGLILDLRRNGGGSLDEAIRITGFFIPKGPVVQVRDGEGRVTIKEDRDPRMLWDGPMVVLTSRFSASASEIVAAALQDYGRAVLVGDASTHGKGTVQAPSLLRNFMRPSATLTQDPGLLKYTISKFYRANGESTQLKGVVPDIVLPSVMNVSKDIGEAALDNPLPWDTIESARFEPLNWVAPYLEELRKRSQARVAASQDFAYVREDIERFLKQQADRTLSLNEEERKREKEEMEARRKARQKERLTRQEVQPRTWEITLADVDKPGLPQPVSSAKPVARSREGAGSDPGGETNAVAAVSPTSAVRIGEPVDPDADEEDSSTGEDSTSPAHDFVMREAEMILVDYMHLWSKDRPLTAGRTVPAGAASQP</sequence>
<dbReference type="PROSITE" id="PS50106">
    <property type="entry name" value="PDZ"/>
    <property type="match status" value="1"/>
</dbReference>
<keyword evidence="2 5" id="KW-0645">Protease</keyword>
<dbReference type="Pfam" id="PF11818">
    <property type="entry name" value="DUF3340"/>
    <property type="match status" value="1"/>
</dbReference>
<dbReference type="SUPFAM" id="SSF52096">
    <property type="entry name" value="ClpP/crotonase"/>
    <property type="match status" value="1"/>
</dbReference>
<dbReference type="GO" id="GO:0007165">
    <property type="term" value="P:signal transduction"/>
    <property type="evidence" value="ECO:0007669"/>
    <property type="project" value="TreeGrafter"/>
</dbReference>
<proteinExistence type="inferred from homology"/>
<dbReference type="GO" id="GO:0030288">
    <property type="term" value="C:outer membrane-bounded periplasmic space"/>
    <property type="evidence" value="ECO:0007669"/>
    <property type="project" value="TreeGrafter"/>
</dbReference>
<dbReference type="Proteomes" id="UP000477311">
    <property type="component" value="Unassembled WGS sequence"/>
</dbReference>
<feature type="compositionally biased region" description="Acidic residues" evidence="6">
    <location>
        <begin position="744"/>
        <end position="755"/>
    </location>
</feature>
<dbReference type="SMART" id="SM00228">
    <property type="entry name" value="PDZ"/>
    <property type="match status" value="1"/>
</dbReference>
<dbReference type="InterPro" id="IPR036034">
    <property type="entry name" value="PDZ_sf"/>
</dbReference>
<evidence type="ECO:0000256" key="5">
    <source>
        <dbReference type="RuleBase" id="RU004404"/>
    </source>
</evidence>
<dbReference type="CDD" id="cd06782">
    <property type="entry name" value="cpPDZ_CPP-like"/>
    <property type="match status" value="1"/>
</dbReference>
<dbReference type="PANTHER" id="PTHR32060:SF22">
    <property type="entry name" value="CARBOXYL-TERMINAL-PROCESSING PEPTIDASE 3, CHLOROPLASTIC"/>
    <property type="match status" value="1"/>
</dbReference>
<feature type="compositionally biased region" description="Basic and acidic residues" evidence="6">
    <location>
        <begin position="657"/>
        <end position="681"/>
    </location>
</feature>
<comment type="caution">
    <text evidence="8">The sequence shown here is derived from an EMBL/GenBank/DDBJ whole genome shotgun (WGS) entry which is preliminary data.</text>
</comment>
<evidence type="ECO:0000256" key="1">
    <source>
        <dbReference type="ARBA" id="ARBA00009179"/>
    </source>
</evidence>
<dbReference type="AlphaFoldDB" id="A0A6M1S4Q8"/>
<dbReference type="InterPro" id="IPR040573">
    <property type="entry name" value="TSP_N"/>
</dbReference>
<dbReference type="Gene3D" id="2.30.42.10">
    <property type="match status" value="1"/>
</dbReference>
<dbReference type="Pfam" id="PF00595">
    <property type="entry name" value="PDZ"/>
    <property type="match status" value="1"/>
</dbReference>
<name>A0A6M1S4Q8_9BACT</name>
<dbReference type="Gene3D" id="3.90.226.10">
    <property type="entry name" value="2-enoyl-CoA Hydratase, Chain A, domain 1"/>
    <property type="match status" value="1"/>
</dbReference>
<dbReference type="InterPro" id="IPR004447">
    <property type="entry name" value="Peptidase_S41A"/>
</dbReference>
<evidence type="ECO:0000256" key="2">
    <source>
        <dbReference type="ARBA" id="ARBA00022670"/>
    </source>
</evidence>
<evidence type="ECO:0000259" key="7">
    <source>
        <dbReference type="PROSITE" id="PS50106"/>
    </source>
</evidence>
<dbReference type="CDD" id="cd07560">
    <property type="entry name" value="Peptidase_S41_CPP"/>
    <property type="match status" value="1"/>
</dbReference>
<evidence type="ECO:0000256" key="3">
    <source>
        <dbReference type="ARBA" id="ARBA00022801"/>
    </source>
</evidence>
<comment type="similarity">
    <text evidence="1 5">Belongs to the peptidase S41A family.</text>
</comment>
<keyword evidence="3 5" id="KW-0378">Hydrolase</keyword>
<dbReference type="GO" id="GO:0004175">
    <property type="term" value="F:endopeptidase activity"/>
    <property type="evidence" value="ECO:0007669"/>
    <property type="project" value="TreeGrafter"/>
</dbReference>
<dbReference type="FunFam" id="3.90.226.10:FF:000090">
    <property type="entry name" value="Tail-specific protease"/>
    <property type="match status" value="1"/>
</dbReference>
<feature type="region of interest" description="Disordered" evidence="6">
    <location>
        <begin position="656"/>
        <end position="766"/>
    </location>
</feature>
<dbReference type="InterPro" id="IPR029045">
    <property type="entry name" value="ClpP/crotonase-like_dom_sf"/>
</dbReference>
<dbReference type="InterPro" id="IPR001478">
    <property type="entry name" value="PDZ"/>
</dbReference>
<gene>
    <name evidence="8" type="ORF">G4L39_12770</name>
</gene>
<dbReference type="InterPro" id="IPR020992">
    <property type="entry name" value="Tail_Prtase_C"/>
</dbReference>
<feature type="domain" description="PDZ" evidence="7">
    <location>
        <begin position="275"/>
        <end position="335"/>
    </location>
</feature>
<keyword evidence="4 5" id="KW-0720">Serine protease</keyword>
<accession>A0A6M1S4Q8</accession>
<evidence type="ECO:0000256" key="4">
    <source>
        <dbReference type="ARBA" id="ARBA00022825"/>
    </source>
</evidence>
<dbReference type="InterPro" id="IPR005151">
    <property type="entry name" value="Tail-specific_protease"/>
</dbReference>